<dbReference type="GeneID" id="56685071"/>
<dbReference type="AlphaFoldDB" id="A0A077EJQ2"/>
<sequence>MKKTDIEDFERRNIYDVPEGFFKDMQNNVLEKVAEHEKPKGKILPMRVLSGIAASLALIVGTILFYYSNNNTMQTKEKIVDREILAENIQPKIAENSYSKEEPSDEGSGEEIAENQKKSHDGFNFSENSASNSKKETLTDSKNTYNGPKVINVVDNKFDKALSNLSSQELAEQSKKYEIDTYLDLY</sequence>
<evidence type="ECO:0000256" key="2">
    <source>
        <dbReference type="SAM" id="Phobius"/>
    </source>
</evidence>
<accession>A0A077EJQ2</accession>
<dbReference type="RefSeq" id="WP_009090022.1">
    <property type="nucleotide sequence ID" value="NZ_CP007547.1"/>
</dbReference>
<organism evidence="3 4">
    <name type="scientific">Elizabethkingia anophelis NUHP1</name>
    <dbReference type="NCBI Taxonomy" id="1338011"/>
    <lineage>
        <taxon>Bacteria</taxon>
        <taxon>Pseudomonadati</taxon>
        <taxon>Bacteroidota</taxon>
        <taxon>Flavobacteriia</taxon>
        <taxon>Flavobacteriales</taxon>
        <taxon>Weeksellaceae</taxon>
        <taxon>Elizabethkingia</taxon>
    </lineage>
</organism>
<dbReference type="eggNOG" id="ENOG5033EU9">
    <property type="taxonomic scope" value="Bacteria"/>
</dbReference>
<gene>
    <name evidence="3" type="ORF">BD94_4056</name>
</gene>
<keyword evidence="2" id="KW-0812">Transmembrane</keyword>
<proteinExistence type="predicted"/>
<keyword evidence="2" id="KW-0472">Membrane</keyword>
<name>A0A077EJQ2_9FLAO</name>
<keyword evidence="2" id="KW-1133">Transmembrane helix</keyword>
<dbReference type="HOGENOM" id="CLU_1493679_0_0_10"/>
<protein>
    <submittedName>
        <fullName evidence="3">Uncharacterized protein</fullName>
    </submittedName>
</protein>
<reference evidence="3" key="2">
    <citation type="journal article" date="2015" name="Genome Biol. Evol.">
        <title>Complete Genome Sequence and Transcriptomic Analysis of the Novel Pathogen Elizabethkingia anophelis in Response to Oxidative Stress.</title>
        <authorList>
            <person name="Li Y."/>
            <person name="Liu Y."/>
            <person name="Chew S.C."/>
            <person name="Tay M."/>
            <person name="Salido M.M."/>
            <person name="Teo J."/>
            <person name="Lauro F.M."/>
            <person name="Givskov M."/>
            <person name="Yang L."/>
        </authorList>
    </citation>
    <scope>NUCLEOTIDE SEQUENCE</scope>
    <source>
        <strain evidence="3">NUHP1</strain>
    </source>
</reference>
<dbReference type="STRING" id="1338011.BD94_4056"/>
<evidence type="ECO:0000256" key="1">
    <source>
        <dbReference type="SAM" id="MobiDB-lite"/>
    </source>
</evidence>
<feature type="transmembrane region" description="Helical" evidence="2">
    <location>
        <begin position="48"/>
        <end position="67"/>
    </location>
</feature>
<reference evidence="3" key="1">
    <citation type="journal article" date="2013" name="Lancet">
        <title>First case of E anophelis outbreak in an intensive-care unit.</title>
        <authorList>
            <person name="Teo J."/>
            <person name="Tan S.Y."/>
            <person name="Tay M."/>
            <person name="Ding Y."/>
            <person name="Kjelleberg S."/>
            <person name="Givskov M."/>
            <person name="Lin R.T."/>
            <person name="Yang L."/>
        </authorList>
    </citation>
    <scope>NUCLEOTIDE SEQUENCE [LARGE SCALE GENOMIC DNA]</scope>
    <source>
        <strain evidence="3">NUHP1</strain>
    </source>
</reference>
<feature type="compositionally biased region" description="Acidic residues" evidence="1">
    <location>
        <begin position="103"/>
        <end position="113"/>
    </location>
</feature>
<evidence type="ECO:0000313" key="3">
    <source>
        <dbReference type="EMBL" id="AIL47831.1"/>
    </source>
</evidence>
<dbReference type="KEGG" id="eao:BD94_4056"/>
<dbReference type="EMBL" id="CP007547">
    <property type="protein sequence ID" value="AIL47831.1"/>
    <property type="molecule type" value="Genomic_DNA"/>
</dbReference>
<evidence type="ECO:0000313" key="4">
    <source>
        <dbReference type="Proteomes" id="UP000028933"/>
    </source>
</evidence>
<feature type="region of interest" description="Disordered" evidence="1">
    <location>
        <begin position="94"/>
        <end position="148"/>
    </location>
</feature>
<dbReference type="Proteomes" id="UP000028933">
    <property type="component" value="Chromosome"/>
</dbReference>